<feature type="compositionally biased region" description="Polar residues" evidence="7">
    <location>
        <begin position="1"/>
        <end position="19"/>
    </location>
</feature>
<dbReference type="PANTHER" id="PTHR24186:SF37">
    <property type="entry name" value="PGG DOMAIN-CONTAINING PROTEIN"/>
    <property type="match status" value="1"/>
</dbReference>
<evidence type="ECO:0000256" key="7">
    <source>
        <dbReference type="SAM" id="MobiDB-lite"/>
    </source>
</evidence>
<evidence type="ECO:0000256" key="1">
    <source>
        <dbReference type="ARBA" id="ARBA00004141"/>
    </source>
</evidence>
<evidence type="ECO:0000313" key="10">
    <source>
        <dbReference type="Proteomes" id="UP000655225"/>
    </source>
</evidence>
<evidence type="ECO:0000256" key="4">
    <source>
        <dbReference type="ARBA" id="ARBA00022989"/>
    </source>
</evidence>
<dbReference type="PANTHER" id="PTHR24186">
    <property type="entry name" value="PROTEIN PHOSPHATASE 1 REGULATORY SUBUNIT"/>
    <property type="match status" value="1"/>
</dbReference>
<comment type="caution">
    <text evidence="9">The sequence shown here is derived from an EMBL/GenBank/DDBJ whole genome shotgun (WGS) entry which is preliminary data.</text>
</comment>
<dbReference type="Proteomes" id="UP000655225">
    <property type="component" value="Unassembled WGS sequence"/>
</dbReference>
<keyword evidence="4" id="KW-1133">Transmembrane helix</keyword>
<evidence type="ECO:0000256" key="3">
    <source>
        <dbReference type="ARBA" id="ARBA00022737"/>
    </source>
</evidence>
<keyword evidence="5" id="KW-0040">ANK repeat</keyword>
<dbReference type="AlphaFoldDB" id="A0A834Z9K7"/>
<dbReference type="GO" id="GO:0005886">
    <property type="term" value="C:plasma membrane"/>
    <property type="evidence" value="ECO:0007669"/>
    <property type="project" value="TreeGrafter"/>
</dbReference>
<dbReference type="OrthoDB" id="681126at2759"/>
<name>A0A834Z9K7_TETSI</name>
<reference evidence="9 10" key="1">
    <citation type="submission" date="2020-04" db="EMBL/GenBank/DDBJ databases">
        <title>Plant Genome Project.</title>
        <authorList>
            <person name="Zhang R.-G."/>
        </authorList>
    </citation>
    <scope>NUCLEOTIDE SEQUENCE [LARGE SCALE GENOMIC DNA]</scope>
    <source>
        <strain evidence="9">YNK0</strain>
        <tissue evidence="9">Leaf</tissue>
    </source>
</reference>
<keyword evidence="2" id="KW-0812">Transmembrane</keyword>
<feature type="domain" description="PGG" evidence="8">
    <location>
        <begin position="30"/>
        <end position="74"/>
    </location>
</feature>
<comment type="subcellular location">
    <subcellularLocation>
        <location evidence="1">Membrane</location>
        <topology evidence="1">Multi-pass membrane protein</topology>
    </subcellularLocation>
</comment>
<dbReference type="EMBL" id="JABCRI010000009">
    <property type="protein sequence ID" value="KAF8401048.1"/>
    <property type="molecule type" value="Genomic_DNA"/>
</dbReference>
<gene>
    <name evidence="9" type="ORF">HHK36_014351</name>
</gene>
<accession>A0A834Z9K7</accession>
<evidence type="ECO:0000256" key="5">
    <source>
        <dbReference type="ARBA" id="ARBA00023043"/>
    </source>
</evidence>
<evidence type="ECO:0000256" key="6">
    <source>
        <dbReference type="ARBA" id="ARBA00023136"/>
    </source>
</evidence>
<sequence>MSLVAQNQVMTQPSPSKGSSWEKYLESHEAWLKKKRNSLMVVASLIVTMAFQAGVNPRGGVWQDDAPSDEYKRNSGHIAGFSVMARNYPDVTMLPSSSFQFPNATSPVESQHLPPTSSTPRDGCVLRRVVELSLFDLAGS</sequence>
<keyword evidence="10" id="KW-1185">Reference proteome</keyword>
<protein>
    <recommendedName>
        <fullName evidence="8">PGG domain-containing protein</fullName>
    </recommendedName>
</protein>
<evidence type="ECO:0000313" key="9">
    <source>
        <dbReference type="EMBL" id="KAF8401048.1"/>
    </source>
</evidence>
<dbReference type="InterPro" id="IPR026961">
    <property type="entry name" value="PGG_dom"/>
</dbReference>
<dbReference type="Pfam" id="PF13962">
    <property type="entry name" value="PGG"/>
    <property type="match status" value="1"/>
</dbReference>
<organism evidence="9 10">
    <name type="scientific">Tetracentron sinense</name>
    <name type="common">Spur-leaf</name>
    <dbReference type="NCBI Taxonomy" id="13715"/>
    <lineage>
        <taxon>Eukaryota</taxon>
        <taxon>Viridiplantae</taxon>
        <taxon>Streptophyta</taxon>
        <taxon>Embryophyta</taxon>
        <taxon>Tracheophyta</taxon>
        <taxon>Spermatophyta</taxon>
        <taxon>Magnoliopsida</taxon>
        <taxon>Trochodendrales</taxon>
        <taxon>Trochodendraceae</taxon>
        <taxon>Tetracentron</taxon>
    </lineage>
</organism>
<keyword evidence="6" id="KW-0472">Membrane</keyword>
<keyword evidence="3" id="KW-0677">Repeat</keyword>
<evidence type="ECO:0000259" key="8">
    <source>
        <dbReference type="Pfam" id="PF13962"/>
    </source>
</evidence>
<feature type="region of interest" description="Disordered" evidence="7">
    <location>
        <begin position="1"/>
        <end position="20"/>
    </location>
</feature>
<proteinExistence type="predicted"/>
<evidence type="ECO:0000256" key="2">
    <source>
        <dbReference type="ARBA" id="ARBA00022692"/>
    </source>
</evidence>